<reference evidence="9" key="2">
    <citation type="submission" date="2025-09" db="UniProtKB">
        <authorList>
            <consortium name="Ensembl"/>
        </authorList>
    </citation>
    <scope>IDENTIFICATION</scope>
</reference>
<dbReference type="GO" id="GO:0034113">
    <property type="term" value="P:heterotypic cell-cell adhesion"/>
    <property type="evidence" value="ECO:0007669"/>
    <property type="project" value="TreeGrafter"/>
</dbReference>
<dbReference type="PANTHER" id="PTHR46841:SF10">
    <property type="entry name" value="CD200 MOLECULE LIKE 1-RELATED"/>
    <property type="match status" value="1"/>
</dbReference>
<dbReference type="InterPro" id="IPR013783">
    <property type="entry name" value="Ig-like_fold"/>
</dbReference>
<dbReference type="GO" id="GO:0043025">
    <property type="term" value="C:neuronal cell body"/>
    <property type="evidence" value="ECO:0007669"/>
    <property type="project" value="TreeGrafter"/>
</dbReference>
<dbReference type="SUPFAM" id="SSF48726">
    <property type="entry name" value="Immunoglobulin"/>
    <property type="match status" value="1"/>
</dbReference>
<keyword evidence="10" id="KW-1185">Reference proteome</keyword>
<keyword evidence="2" id="KW-0812">Transmembrane</keyword>
<comment type="subcellular location">
    <subcellularLocation>
        <location evidence="1">Membrane</location>
        <topology evidence="1">Single-pass membrane protein</topology>
    </subcellularLocation>
</comment>
<evidence type="ECO:0000256" key="8">
    <source>
        <dbReference type="ARBA" id="ARBA00023319"/>
    </source>
</evidence>
<keyword evidence="6" id="KW-1015">Disulfide bond</keyword>
<dbReference type="GO" id="GO:0016020">
    <property type="term" value="C:membrane"/>
    <property type="evidence" value="ECO:0007669"/>
    <property type="project" value="UniProtKB-SubCell"/>
</dbReference>
<dbReference type="GO" id="GO:0098632">
    <property type="term" value="F:cell-cell adhesion mediator activity"/>
    <property type="evidence" value="ECO:0007669"/>
    <property type="project" value="InterPro"/>
</dbReference>
<keyword evidence="3" id="KW-0732">Signal</keyword>
<organism evidence="9 10">
    <name type="scientific">Apteryx owenii</name>
    <name type="common">Little spotted kiwi</name>
    <dbReference type="NCBI Taxonomy" id="8824"/>
    <lineage>
        <taxon>Eukaryota</taxon>
        <taxon>Metazoa</taxon>
        <taxon>Chordata</taxon>
        <taxon>Craniata</taxon>
        <taxon>Vertebrata</taxon>
        <taxon>Euteleostomi</taxon>
        <taxon>Archelosauria</taxon>
        <taxon>Archosauria</taxon>
        <taxon>Dinosauria</taxon>
        <taxon>Saurischia</taxon>
        <taxon>Theropoda</taxon>
        <taxon>Coelurosauria</taxon>
        <taxon>Aves</taxon>
        <taxon>Palaeognathae</taxon>
        <taxon>Apterygiformes</taxon>
        <taxon>Apterygidae</taxon>
        <taxon>Apteryx</taxon>
    </lineage>
</organism>
<dbReference type="Gene3D" id="2.60.40.10">
    <property type="entry name" value="Immunoglobulins"/>
    <property type="match status" value="1"/>
</dbReference>
<keyword evidence="8" id="KW-0393">Immunoglobulin domain</keyword>
<dbReference type="GO" id="GO:0030424">
    <property type="term" value="C:axon"/>
    <property type="evidence" value="ECO:0007669"/>
    <property type="project" value="TreeGrafter"/>
</dbReference>
<protein>
    <recommendedName>
        <fullName evidence="11">Ig-like domain-containing protein</fullName>
    </recommendedName>
</protein>
<dbReference type="Proteomes" id="UP000694424">
    <property type="component" value="Unplaced"/>
</dbReference>
<dbReference type="AlphaFoldDB" id="A0A8B9Q763"/>
<proteinExistence type="predicted"/>
<reference evidence="9" key="1">
    <citation type="submission" date="2025-08" db="UniProtKB">
        <authorList>
            <consortium name="Ensembl"/>
        </authorList>
    </citation>
    <scope>IDENTIFICATION</scope>
</reference>
<evidence type="ECO:0000313" key="10">
    <source>
        <dbReference type="Proteomes" id="UP000694424"/>
    </source>
</evidence>
<evidence type="ECO:0000256" key="1">
    <source>
        <dbReference type="ARBA" id="ARBA00004167"/>
    </source>
</evidence>
<dbReference type="InterPro" id="IPR036179">
    <property type="entry name" value="Ig-like_dom_sf"/>
</dbReference>
<evidence type="ECO:0000256" key="6">
    <source>
        <dbReference type="ARBA" id="ARBA00023157"/>
    </source>
</evidence>
<dbReference type="Ensembl" id="ENSAOWT00000024993.1">
    <property type="protein sequence ID" value="ENSAOWP00000022062.1"/>
    <property type="gene ID" value="ENSAOWG00000014912.1"/>
</dbReference>
<keyword evidence="5" id="KW-0472">Membrane</keyword>
<dbReference type="GO" id="GO:0009986">
    <property type="term" value="C:cell surface"/>
    <property type="evidence" value="ECO:0007669"/>
    <property type="project" value="TreeGrafter"/>
</dbReference>
<evidence type="ECO:0000313" key="9">
    <source>
        <dbReference type="Ensembl" id="ENSAOWP00000022062.1"/>
    </source>
</evidence>
<evidence type="ECO:0000256" key="5">
    <source>
        <dbReference type="ARBA" id="ARBA00023136"/>
    </source>
</evidence>
<evidence type="ECO:0000256" key="3">
    <source>
        <dbReference type="ARBA" id="ARBA00022729"/>
    </source>
</evidence>
<dbReference type="GO" id="GO:0150079">
    <property type="term" value="P:negative regulation of neuroinflammatory response"/>
    <property type="evidence" value="ECO:0007669"/>
    <property type="project" value="TreeGrafter"/>
</dbReference>
<accession>A0A8B9Q763</accession>
<name>A0A8B9Q763_APTOW</name>
<keyword evidence="4" id="KW-1133">Transmembrane helix</keyword>
<keyword evidence="7" id="KW-0325">Glycoprotein</keyword>
<evidence type="ECO:0000256" key="4">
    <source>
        <dbReference type="ARBA" id="ARBA00022989"/>
    </source>
</evidence>
<evidence type="ECO:0000256" key="2">
    <source>
        <dbReference type="ARBA" id="ARBA00022692"/>
    </source>
</evidence>
<evidence type="ECO:0008006" key="11">
    <source>
        <dbReference type="Google" id="ProtNLM"/>
    </source>
</evidence>
<dbReference type="PANTHER" id="PTHR46841">
    <property type="entry name" value="OX-2 MEMBRANE GLYCOPROTEIN"/>
    <property type="match status" value="1"/>
</dbReference>
<evidence type="ECO:0000256" key="7">
    <source>
        <dbReference type="ARBA" id="ARBA00023180"/>
    </source>
</evidence>
<dbReference type="InterPro" id="IPR047164">
    <property type="entry name" value="OX2G-like"/>
</dbReference>
<sequence>MHVTIYQCLHAEDESYYRCIFNAFPHGSFSKDICLNVQSKFSTHTFLLSGTWHSVESELCSATGKPPPKIIWLRDKHLDEPSKVHHIQNTNGTVTVVSRHTFPREKSHLPQEPRGVGVGGSWCPVGGRASRPDPRVELATFTHGLPSHLPFLTREKSPAAAVGAAGACGPALLPSPTSNHLPFPTTIHIYALQGTNLYNSMHSEAP</sequence>